<evidence type="ECO:0000313" key="3">
    <source>
        <dbReference type="Proteomes" id="UP000501316"/>
    </source>
</evidence>
<keyword evidence="2" id="KW-0808">Transferase</keyword>
<proteinExistence type="predicted"/>
<name>A0A859DNX6_9FIRM</name>
<dbReference type="InterPro" id="IPR000182">
    <property type="entry name" value="GNAT_dom"/>
</dbReference>
<dbReference type="KEGG" id="clf:GJQ69_01210"/>
<dbReference type="InterPro" id="IPR025685">
    <property type="entry name" value="YoaP-like_dom"/>
</dbReference>
<dbReference type="Gene3D" id="3.40.630.30">
    <property type="match status" value="1"/>
</dbReference>
<dbReference type="SUPFAM" id="SSF52833">
    <property type="entry name" value="Thioredoxin-like"/>
    <property type="match status" value="1"/>
</dbReference>
<dbReference type="InterPro" id="IPR036249">
    <property type="entry name" value="Thioredoxin-like_sf"/>
</dbReference>
<sequence length="253" mass="29274">MELVKITHENLEMEHICCAIANNKDSQVMSKKSWLKERLDEGLVFLKCDVRGKCFIEYIPAEYAWVPIEADGYMYIDCLWVSGQFKGHGYSNVLLDECIKDSKEKSKKGLVILSSKKKMGFLSDPKYMKYKGFETVDNANSYFELMYLPFSNDAEKPQFKQHLKETKHNDLQNGFTLYYTSQCPFTAKYVPLLEEIAKKRSVDFQAVHILTREQAQNAPAPFTTFSLFYNGEFVTHEILSEKKFEKILASKGL</sequence>
<evidence type="ECO:0000259" key="1">
    <source>
        <dbReference type="PROSITE" id="PS51186"/>
    </source>
</evidence>
<dbReference type="Pfam" id="PF14268">
    <property type="entry name" value="YoaP"/>
    <property type="match status" value="1"/>
</dbReference>
<dbReference type="AlphaFoldDB" id="A0A859DNX6"/>
<feature type="domain" description="N-acetyltransferase" evidence="1">
    <location>
        <begin position="6"/>
        <end position="149"/>
    </location>
</feature>
<gene>
    <name evidence="2" type="ORF">GJQ69_01210</name>
</gene>
<dbReference type="InterPro" id="IPR016181">
    <property type="entry name" value="Acyl_CoA_acyltransferase"/>
</dbReference>
<reference evidence="2 3" key="1">
    <citation type="submission" date="2019-11" db="EMBL/GenBank/DDBJ databases">
        <authorList>
            <person name="Ren C."/>
            <person name="Wang H."/>
            <person name="Xu Y."/>
        </authorList>
    </citation>
    <scope>NUCLEOTIDE SEQUENCE [LARGE SCALE GENOMIC DNA]</scope>
    <source>
        <strain evidence="2 3">LBM 19010</strain>
    </source>
</reference>
<dbReference type="SUPFAM" id="SSF55729">
    <property type="entry name" value="Acyl-CoA N-acyltransferases (Nat)"/>
    <property type="match status" value="1"/>
</dbReference>
<organism evidence="2 3">
    <name type="scientific">Caproicibacterium lactatifermentans</name>
    <dbReference type="NCBI Taxonomy" id="2666138"/>
    <lineage>
        <taxon>Bacteria</taxon>
        <taxon>Bacillati</taxon>
        <taxon>Bacillota</taxon>
        <taxon>Clostridia</taxon>
        <taxon>Eubacteriales</taxon>
        <taxon>Oscillospiraceae</taxon>
        <taxon>Caproicibacterium</taxon>
    </lineage>
</organism>
<dbReference type="GO" id="GO:0016747">
    <property type="term" value="F:acyltransferase activity, transferring groups other than amino-acyl groups"/>
    <property type="evidence" value="ECO:0007669"/>
    <property type="project" value="InterPro"/>
</dbReference>
<dbReference type="EMBL" id="CP046051">
    <property type="protein sequence ID" value="QKN23224.1"/>
    <property type="molecule type" value="Genomic_DNA"/>
</dbReference>
<accession>A0A859DNX6</accession>
<dbReference type="RefSeq" id="WP_174192755.1">
    <property type="nucleotide sequence ID" value="NZ_CP046051.1"/>
</dbReference>
<protein>
    <submittedName>
        <fullName evidence="2">GNAT family N-acetyltransferase</fullName>
    </submittedName>
</protein>
<dbReference type="PROSITE" id="PS51186">
    <property type="entry name" value="GNAT"/>
    <property type="match status" value="1"/>
</dbReference>
<dbReference type="Proteomes" id="UP000501316">
    <property type="component" value="Chromosome"/>
</dbReference>
<evidence type="ECO:0000313" key="2">
    <source>
        <dbReference type="EMBL" id="QKN23224.1"/>
    </source>
</evidence>